<evidence type="ECO:0000256" key="2">
    <source>
        <dbReference type="ARBA" id="ARBA00004236"/>
    </source>
</evidence>
<comment type="similarity">
    <text evidence="11">Belongs to the plant CAR protein family.</text>
</comment>
<dbReference type="InterPro" id="IPR000008">
    <property type="entry name" value="C2_dom"/>
</dbReference>
<dbReference type="Gramene" id="rna-gnl|WGS:NBSK|LSAT_8X1041_mrna">
    <property type="protein sequence ID" value="cds-PLY83409.1"/>
    <property type="gene ID" value="gene-LSAT_8X1041"/>
</dbReference>
<keyword evidence="3" id="KW-0343">GTPase activation</keyword>
<evidence type="ECO:0000256" key="8">
    <source>
        <dbReference type="ARBA" id="ARBA00023121"/>
    </source>
</evidence>
<keyword evidence="4" id="KW-1003">Cell membrane</keyword>
<evidence type="ECO:0000313" key="14">
    <source>
        <dbReference type="Proteomes" id="UP000235145"/>
    </source>
</evidence>
<proteinExistence type="inferred from homology"/>
<keyword evidence="6" id="KW-0479">Metal-binding</keyword>
<evidence type="ECO:0000313" key="13">
    <source>
        <dbReference type="EMBL" id="KAJ0191476.1"/>
    </source>
</evidence>
<evidence type="ECO:0000256" key="1">
    <source>
        <dbReference type="ARBA" id="ARBA00004123"/>
    </source>
</evidence>
<evidence type="ECO:0000256" key="3">
    <source>
        <dbReference type="ARBA" id="ARBA00022468"/>
    </source>
</evidence>
<gene>
    <name evidence="13" type="ORF">LSAT_V11C800388420</name>
</gene>
<dbReference type="PANTHER" id="PTHR45933:SF18">
    <property type="entry name" value="OS06G0609450 PROTEIN"/>
    <property type="match status" value="1"/>
</dbReference>
<feature type="domain" description="C2" evidence="12">
    <location>
        <begin position="1"/>
        <end position="103"/>
    </location>
</feature>
<dbReference type="OrthoDB" id="73919at2759"/>
<keyword evidence="8" id="KW-0446">Lipid-binding</keyword>
<dbReference type="CDD" id="cd04038">
    <property type="entry name" value="C2_ArfGAP"/>
    <property type="match status" value="1"/>
</dbReference>
<keyword evidence="9" id="KW-0472">Membrane</keyword>
<evidence type="ECO:0000256" key="10">
    <source>
        <dbReference type="ARBA" id="ARBA00023242"/>
    </source>
</evidence>
<dbReference type="SMART" id="SM00239">
    <property type="entry name" value="C2"/>
    <property type="match status" value="1"/>
</dbReference>
<evidence type="ECO:0000256" key="9">
    <source>
        <dbReference type="ARBA" id="ARBA00023136"/>
    </source>
</evidence>
<dbReference type="GO" id="GO:0008289">
    <property type="term" value="F:lipid binding"/>
    <property type="evidence" value="ECO:0007669"/>
    <property type="project" value="UniProtKB-KW"/>
</dbReference>
<evidence type="ECO:0000256" key="4">
    <source>
        <dbReference type="ARBA" id="ARBA00022475"/>
    </source>
</evidence>
<dbReference type="GO" id="GO:0005634">
    <property type="term" value="C:nucleus"/>
    <property type="evidence" value="ECO:0007669"/>
    <property type="project" value="UniProtKB-SubCell"/>
</dbReference>
<comment type="subcellular location">
    <subcellularLocation>
        <location evidence="2">Cell membrane</location>
    </subcellularLocation>
    <subcellularLocation>
        <location evidence="1">Nucleus</location>
    </subcellularLocation>
</comment>
<evidence type="ECO:0000256" key="6">
    <source>
        <dbReference type="ARBA" id="ARBA00022723"/>
    </source>
</evidence>
<dbReference type="AlphaFoldDB" id="A0A9R1UQ49"/>
<dbReference type="GO" id="GO:0046872">
    <property type="term" value="F:metal ion binding"/>
    <property type="evidence" value="ECO:0007669"/>
    <property type="project" value="UniProtKB-KW"/>
</dbReference>
<dbReference type="GO" id="GO:0005096">
    <property type="term" value="F:GTPase activator activity"/>
    <property type="evidence" value="ECO:0007669"/>
    <property type="project" value="UniProtKB-KW"/>
</dbReference>
<reference evidence="13 14" key="1">
    <citation type="journal article" date="2017" name="Nat. Commun.">
        <title>Genome assembly with in vitro proximity ligation data and whole-genome triplication in lettuce.</title>
        <authorList>
            <person name="Reyes-Chin-Wo S."/>
            <person name="Wang Z."/>
            <person name="Yang X."/>
            <person name="Kozik A."/>
            <person name="Arikit S."/>
            <person name="Song C."/>
            <person name="Xia L."/>
            <person name="Froenicke L."/>
            <person name="Lavelle D.O."/>
            <person name="Truco M.J."/>
            <person name="Xia R."/>
            <person name="Zhu S."/>
            <person name="Xu C."/>
            <person name="Xu H."/>
            <person name="Xu X."/>
            <person name="Cox K."/>
            <person name="Korf I."/>
            <person name="Meyers B.C."/>
            <person name="Michelmore R.W."/>
        </authorList>
    </citation>
    <scope>NUCLEOTIDE SEQUENCE [LARGE SCALE GENOMIC DNA]</scope>
    <source>
        <strain evidence="14">cv. Salinas</strain>
        <tissue evidence="13">Seedlings</tissue>
    </source>
</reference>
<name>A0A9R1UQ49_LACSA</name>
<keyword evidence="7" id="KW-0106">Calcium</keyword>
<dbReference type="GO" id="GO:0009738">
    <property type="term" value="P:abscisic acid-activated signaling pathway"/>
    <property type="evidence" value="ECO:0007669"/>
    <property type="project" value="UniProtKB-KW"/>
</dbReference>
<evidence type="ECO:0000256" key="11">
    <source>
        <dbReference type="ARBA" id="ARBA00024037"/>
    </source>
</evidence>
<dbReference type="Gene3D" id="2.60.40.150">
    <property type="entry name" value="C2 domain"/>
    <property type="match status" value="1"/>
</dbReference>
<comment type="caution">
    <text evidence="13">The sequence shown here is derived from an EMBL/GenBank/DDBJ whole genome shotgun (WGS) entry which is preliminary data.</text>
</comment>
<keyword evidence="14" id="KW-1185">Reference proteome</keyword>
<dbReference type="InterPro" id="IPR044562">
    <property type="entry name" value="CAR1-11"/>
</dbReference>
<accession>A0A9R1UQ49</accession>
<keyword evidence="5" id="KW-0938">Abscisic acid signaling pathway</keyword>
<dbReference type="PROSITE" id="PS50004">
    <property type="entry name" value="C2"/>
    <property type="match status" value="1"/>
</dbReference>
<dbReference type="Pfam" id="PF00168">
    <property type="entry name" value="C2"/>
    <property type="match status" value="1"/>
</dbReference>
<evidence type="ECO:0000256" key="5">
    <source>
        <dbReference type="ARBA" id="ARBA00022682"/>
    </source>
</evidence>
<dbReference type="PANTHER" id="PTHR45933">
    <property type="entry name" value="PROTEIN C2-DOMAIN ABA-RELATED 4"/>
    <property type="match status" value="1"/>
</dbReference>
<evidence type="ECO:0000259" key="12">
    <source>
        <dbReference type="PROSITE" id="PS50004"/>
    </source>
</evidence>
<organism evidence="13 14">
    <name type="scientific">Lactuca sativa</name>
    <name type="common">Garden lettuce</name>
    <dbReference type="NCBI Taxonomy" id="4236"/>
    <lineage>
        <taxon>Eukaryota</taxon>
        <taxon>Viridiplantae</taxon>
        <taxon>Streptophyta</taxon>
        <taxon>Embryophyta</taxon>
        <taxon>Tracheophyta</taxon>
        <taxon>Spermatophyta</taxon>
        <taxon>Magnoliopsida</taxon>
        <taxon>eudicotyledons</taxon>
        <taxon>Gunneridae</taxon>
        <taxon>Pentapetalae</taxon>
        <taxon>asterids</taxon>
        <taxon>campanulids</taxon>
        <taxon>Asterales</taxon>
        <taxon>Asteraceae</taxon>
        <taxon>Cichorioideae</taxon>
        <taxon>Cichorieae</taxon>
        <taxon>Lactucinae</taxon>
        <taxon>Lactuca</taxon>
    </lineage>
</organism>
<protein>
    <recommendedName>
        <fullName evidence="12">C2 domain-containing protein</fullName>
    </recommendedName>
</protein>
<dbReference type="GO" id="GO:0005886">
    <property type="term" value="C:plasma membrane"/>
    <property type="evidence" value="ECO:0007669"/>
    <property type="project" value="UniProtKB-SubCell"/>
</dbReference>
<dbReference type="InterPro" id="IPR035892">
    <property type="entry name" value="C2_domain_sf"/>
</dbReference>
<dbReference type="Proteomes" id="UP000235145">
    <property type="component" value="Unassembled WGS sequence"/>
</dbReference>
<keyword evidence="10" id="KW-0539">Nucleus</keyword>
<evidence type="ECO:0000256" key="7">
    <source>
        <dbReference type="ARBA" id="ARBA00022837"/>
    </source>
</evidence>
<dbReference type="SUPFAM" id="SSF49562">
    <property type="entry name" value="C2 domain (Calcium/lipid-binding domain, CaLB)"/>
    <property type="match status" value="1"/>
</dbReference>
<sequence length="166" mass="19043">MDNLSGLLKVRVKRGLDLAVRDINDSDPYVVIKMGDHKLKTRVVNNDINPVWDEELTLAVEDPNLPIKLTVYDSDLFSMDDPMGDVEFDLKSFLEAMKMPRLERHPNGTLLKRIQPSRTNSLAEESCIIWKDNKVLQDLSFRLRHVESGEVEIQLSWEHLPGSKGF</sequence>
<dbReference type="EMBL" id="NBSK02000008">
    <property type="protein sequence ID" value="KAJ0191476.1"/>
    <property type="molecule type" value="Genomic_DNA"/>
</dbReference>